<dbReference type="InterPro" id="IPR011011">
    <property type="entry name" value="Znf_FYVE_PHD"/>
</dbReference>
<dbReference type="STRING" id="6573.A0A210QJK7"/>
<feature type="compositionally biased region" description="Pro residues" evidence="9">
    <location>
        <begin position="835"/>
        <end position="847"/>
    </location>
</feature>
<keyword evidence="4" id="KW-0862">Zinc</keyword>
<feature type="compositionally biased region" description="Basic and acidic residues" evidence="9">
    <location>
        <begin position="376"/>
        <end position="389"/>
    </location>
</feature>
<dbReference type="AlphaFoldDB" id="A0A210QJK7"/>
<dbReference type="InterPro" id="IPR009072">
    <property type="entry name" value="Histone-fold"/>
</dbReference>
<dbReference type="Proteomes" id="UP000242188">
    <property type="component" value="Unassembled WGS sequence"/>
</dbReference>
<evidence type="ECO:0000256" key="7">
    <source>
        <dbReference type="ARBA" id="ARBA00023242"/>
    </source>
</evidence>
<dbReference type="GO" id="GO:0046982">
    <property type="term" value="F:protein heterodimerization activity"/>
    <property type="evidence" value="ECO:0007669"/>
    <property type="project" value="InterPro"/>
</dbReference>
<feature type="compositionally biased region" description="Basic residues" evidence="9">
    <location>
        <begin position="555"/>
        <end position="571"/>
    </location>
</feature>
<evidence type="ECO:0000256" key="5">
    <source>
        <dbReference type="ARBA" id="ARBA00023015"/>
    </source>
</evidence>
<feature type="compositionally biased region" description="Basic and acidic residues" evidence="9">
    <location>
        <begin position="276"/>
        <end position="293"/>
    </location>
</feature>
<dbReference type="OrthoDB" id="436852at2759"/>
<evidence type="ECO:0000256" key="1">
    <source>
        <dbReference type="ARBA" id="ARBA00004123"/>
    </source>
</evidence>
<dbReference type="PANTHER" id="PTHR46452">
    <property type="entry name" value="TRANSCRIPTION INITIATION FACTOR TFIID SUBUNIT 3"/>
    <property type="match status" value="1"/>
</dbReference>
<dbReference type="CDD" id="cd15522">
    <property type="entry name" value="PHD_TAF3"/>
    <property type="match status" value="1"/>
</dbReference>
<feature type="region of interest" description="Disordered" evidence="9">
    <location>
        <begin position="452"/>
        <end position="471"/>
    </location>
</feature>
<dbReference type="Pfam" id="PF00628">
    <property type="entry name" value="PHD"/>
    <property type="match status" value="1"/>
</dbReference>
<feature type="compositionally biased region" description="Pro residues" evidence="9">
    <location>
        <begin position="871"/>
        <end position="886"/>
    </location>
</feature>
<dbReference type="Gene3D" id="1.10.20.10">
    <property type="entry name" value="Histone, subunit A"/>
    <property type="match status" value="1"/>
</dbReference>
<dbReference type="CDD" id="cd22916">
    <property type="entry name" value="HFD_TAF3"/>
    <property type="match status" value="1"/>
</dbReference>
<dbReference type="GO" id="GO:0008270">
    <property type="term" value="F:zinc ion binding"/>
    <property type="evidence" value="ECO:0007669"/>
    <property type="project" value="UniProtKB-KW"/>
</dbReference>
<feature type="compositionally biased region" description="Basic residues" evidence="9">
    <location>
        <begin position="333"/>
        <end position="349"/>
    </location>
</feature>
<dbReference type="Pfam" id="PF07524">
    <property type="entry name" value="Bromo_TP"/>
    <property type="match status" value="1"/>
</dbReference>
<dbReference type="GO" id="GO:0003743">
    <property type="term" value="F:translation initiation factor activity"/>
    <property type="evidence" value="ECO:0007669"/>
    <property type="project" value="UniProtKB-KW"/>
</dbReference>
<keyword evidence="11" id="KW-0396">Initiation factor</keyword>
<evidence type="ECO:0000256" key="9">
    <source>
        <dbReference type="SAM" id="MobiDB-lite"/>
    </source>
</evidence>
<dbReference type="GO" id="GO:0002039">
    <property type="term" value="F:p53 binding"/>
    <property type="evidence" value="ECO:0007669"/>
    <property type="project" value="TreeGrafter"/>
</dbReference>
<dbReference type="InterPro" id="IPR019787">
    <property type="entry name" value="Znf_PHD-finger"/>
</dbReference>
<dbReference type="InterPro" id="IPR019786">
    <property type="entry name" value="Zinc_finger_PHD-type_CS"/>
</dbReference>
<feature type="compositionally biased region" description="Basic residues" evidence="9">
    <location>
        <begin position="693"/>
        <end position="713"/>
    </location>
</feature>
<dbReference type="GO" id="GO:0005669">
    <property type="term" value="C:transcription factor TFIID complex"/>
    <property type="evidence" value="ECO:0007669"/>
    <property type="project" value="TreeGrafter"/>
</dbReference>
<evidence type="ECO:0000256" key="2">
    <source>
        <dbReference type="ARBA" id="ARBA00022723"/>
    </source>
</evidence>
<feature type="compositionally biased region" description="Low complexity" evidence="9">
    <location>
        <begin position="798"/>
        <end position="807"/>
    </location>
</feature>
<feature type="compositionally biased region" description="Pro residues" evidence="9">
    <location>
        <begin position="920"/>
        <end position="968"/>
    </location>
</feature>
<keyword evidence="6" id="KW-0804">Transcription</keyword>
<dbReference type="PROSITE" id="PS50016">
    <property type="entry name" value="ZF_PHD_2"/>
    <property type="match status" value="1"/>
</dbReference>
<dbReference type="GO" id="GO:0045944">
    <property type="term" value="P:positive regulation of transcription by RNA polymerase II"/>
    <property type="evidence" value="ECO:0007669"/>
    <property type="project" value="TreeGrafter"/>
</dbReference>
<feature type="compositionally biased region" description="Low complexity" evidence="9">
    <location>
        <begin position="983"/>
        <end position="1003"/>
    </location>
</feature>
<keyword evidence="12" id="KW-1185">Reference proteome</keyword>
<dbReference type="PANTHER" id="PTHR46452:SF1">
    <property type="entry name" value="TRANSCRIPTION INITIATION FACTOR TFIID SUBUNIT 3"/>
    <property type="match status" value="1"/>
</dbReference>
<feature type="compositionally biased region" description="Basic and acidic residues" evidence="9">
    <location>
        <begin position="714"/>
        <end position="724"/>
    </location>
</feature>
<keyword evidence="2" id="KW-0479">Metal-binding</keyword>
<feature type="region of interest" description="Disordered" evidence="9">
    <location>
        <begin position="1146"/>
        <end position="1173"/>
    </location>
</feature>
<protein>
    <submittedName>
        <fullName evidence="11">Transcription initiation factor TFIID subunit 3</fullName>
    </submittedName>
</protein>
<dbReference type="InterPro" id="IPR013083">
    <property type="entry name" value="Znf_RING/FYVE/PHD"/>
</dbReference>
<keyword evidence="7" id="KW-0539">Nucleus</keyword>
<feature type="compositionally biased region" description="Low complexity" evidence="9">
    <location>
        <begin position="848"/>
        <end position="860"/>
    </location>
</feature>
<evidence type="ECO:0000256" key="4">
    <source>
        <dbReference type="ARBA" id="ARBA00022833"/>
    </source>
</evidence>
<feature type="compositionally biased region" description="Basic and acidic residues" evidence="9">
    <location>
        <begin position="809"/>
        <end position="830"/>
    </location>
</feature>
<feature type="compositionally biased region" description="Basic and acidic residues" evidence="9">
    <location>
        <begin position="430"/>
        <end position="441"/>
    </location>
</feature>
<keyword evidence="5" id="KW-0805">Transcription regulation</keyword>
<gene>
    <name evidence="11" type="ORF">KP79_PYT11988</name>
</gene>
<feature type="compositionally biased region" description="Basic and acidic residues" evidence="9">
    <location>
        <begin position="681"/>
        <end position="692"/>
    </location>
</feature>
<dbReference type="InterPro" id="IPR006565">
    <property type="entry name" value="BTP"/>
</dbReference>
<feature type="region of interest" description="Disordered" evidence="9">
    <location>
        <begin position="159"/>
        <end position="198"/>
    </location>
</feature>
<accession>A0A210QJK7</accession>
<evidence type="ECO:0000313" key="12">
    <source>
        <dbReference type="Proteomes" id="UP000242188"/>
    </source>
</evidence>
<dbReference type="SMART" id="SM00249">
    <property type="entry name" value="PHD"/>
    <property type="match status" value="1"/>
</dbReference>
<feature type="compositionally biased region" description="Pro residues" evidence="9">
    <location>
        <begin position="1004"/>
        <end position="1044"/>
    </location>
</feature>
<organism evidence="11 12">
    <name type="scientific">Mizuhopecten yessoensis</name>
    <name type="common">Japanese scallop</name>
    <name type="synonym">Patinopecten yessoensis</name>
    <dbReference type="NCBI Taxonomy" id="6573"/>
    <lineage>
        <taxon>Eukaryota</taxon>
        <taxon>Metazoa</taxon>
        <taxon>Spiralia</taxon>
        <taxon>Lophotrochozoa</taxon>
        <taxon>Mollusca</taxon>
        <taxon>Bivalvia</taxon>
        <taxon>Autobranchia</taxon>
        <taxon>Pteriomorphia</taxon>
        <taxon>Pectinida</taxon>
        <taxon>Pectinoidea</taxon>
        <taxon>Pectinidae</taxon>
        <taxon>Mizuhopecten</taxon>
    </lineage>
</organism>
<name>A0A210QJK7_MIZYE</name>
<evidence type="ECO:0000259" key="10">
    <source>
        <dbReference type="PROSITE" id="PS50016"/>
    </source>
</evidence>
<dbReference type="SUPFAM" id="SSF57903">
    <property type="entry name" value="FYVE/PHD zinc finger"/>
    <property type="match status" value="1"/>
</dbReference>
<comment type="caution">
    <text evidence="11">The sequence shown here is derived from an EMBL/GenBank/DDBJ whole genome shotgun (WGS) entry which is preliminary data.</text>
</comment>
<sequence>MADEYCRNILRISLAQICQNLGWNAAQATPLELLTDVLERYLLEVAKVTHRYSEQFGRTDPNLDDLGLAFGHLGIQLGELEDYVHHVDPLPFAQEVVAFPAPKRNNLQFPRYDSREVLQREEHIPEYLPAMFPEEIETPQSPPPHTQPETCLLPLPPTTPLAVSPSDIQVDGTSVSPGLSDKRLLTSPPSGGPPSKRIRLTTLPEEAAHSQYEMKSMAMTVAGEVMPTGGYIGKLPDAKTPPQGFPKRFPKDNTRGSASKSASLLPVARDILSELNSKKDSNEGSQKKDKDKSSSNSSSKKSGVKKKSNTSSEKKDVSKSRSKVKKGLLTPKPRPRPRSRSKSPARAKSPKGGGTKKGQNKVFSDSGAGLFSETIMLERQKGPSSEKGRSSSPSVKNKDESLYSAVTSHKNKDSPRSIPLDLSCKQKVSKPSDLEEKKRRLDAIQSSIDSVLRQSTLNQTEKEPDIPDDSFVPVEKEVEKEDSKPIEKIKDLNLSSSIDDTINAVIGAADRDDTPVGLTPVLVKEEVIEQDVVTPTPALPQSPVLTPVLTPQTSPRKKGRPPKKGKNKGNKKPSTPPVAPSVVEPPPIMEPKSPKDEKFAVFDFPESPPMRSTPKPSFPAPAPAPAPAPPAQAPTAPRSPSPEPVEEVPPVVVEELPPPVMEEPPINIKVDESAPVAPIAEKSHSKDKEKHKSKEHKKEKKEKKKDKEKKKKNKDKDRDKERSKHKDKSSKSPGTFPTGLTKLKIRLGSSPFSSTVTYSSKAKEQSPSGSPAQRPEIPKLVIKPMPPLPSSQERGSDSPKTSSSSAKSSKKESKSKKDVGHIVVKKEIFPEKLPTTPPPVPRTPSPAPTAKTPSPMKKTPSPVPVKHEPSSVPPPKPMTPVPPPKSVTPVPKFTGSESPDQSSHDKPPILKMEMIDEPPVLTPQPSPCHKTPTPPPPRNRTPPRVPIKPAPSPVPSPKHPPSPMPVYSPSPVRVNSPPPSAFTSKSMSSSPVKTPSPSRTRTPSPIPSLPPTPIHHPSPTPSPTPTKPPTPSPTPTPAHSPSPGPLVIKEASDIPPMPPPSISSALQAAATAKTALQRTVTSETIGSFLDTSSGEKIWICPACKRQDDGSPMVGCDICDDWYHWECIGINKEPEEDSWYCNKCLAPARKPSKRGRGGGRGRGRGRGRKKSLKD</sequence>
<feature type="region of interest" description="Disordered" evidence="9">
    <location>
        <begin position="232"/>
        <end position="441"/>
    </location>
</feature>
<comment type="subcellular location">
    <subcellularLocation>
        <location evidence="1">Nucleus</location>
    </subcellularLocation>
</comment>
<keyword evidence="3 8" id="KW-0863">Zinc-finger</keyword>
<feature type="domain" description="PHD-type" evidence="10">
    <location>
        <begin position="1097"/>
        <end position="1146"/>
    </location>
</feature>
<dbReference type="Gene3D" id="3.30.40.10">
    <property type="entry name" value="Zinc/RING finger domain, C3HC4 (zinc finger)"/>
    <property type="match status" value="1"/>
</dbReference>
<evidence type="ECO:0000313" key="11">
    <source>
        <dbReference type="EMBL" id="OWF48771.1"/>
    </source>
</evidence>
<dbReference type="SMART" id="SM00576">
    <property type="entry name" value="BTP"/>
    <property type="match status" value="1"/>
</dbReference>
<feature type="compositionally biased region" description="Pro residues" evidence="9">
    <location>
        <begin position="616"/>
        <end position="643"/>
    </location>
</feature>
<feature type="compositionally biased region" description="Basic residues" evidence="9">
    <location>
        <begin position="1149"/>
        <end position="1173"/>
    </location>
</feature>
<feature type="compositionally biased region" description="Pro residues" evidence="9">
    <location>
        <begin position="574"/>
        <end position="589"/>
    </location>
</feature>
<dbReference type="EMBL" id="NEDP02003393">
    <property type="protein sequence ID" value="OWF48771.1"/>
    <property type="molecule type" value="Genomic_DNA"/>
</dbReference>
<feature type="compositionally biased region" description="Low complexity" evidence="9">
    <location>
        <begin position="749"/>
        <end position="760"/>
    </location>
</feature>
<dbReference type="PROSITE" id="PS01359">
    <property type="entry name" value="ZF_PHD_1"/>
    <property type="match status" value="1"/>
</dbReference>
<evidence type="ECO:0000256" key="6">
    <source>
        <dbReference type="ARBA" id="ARBA00023163"/>
    </source>
</evidence>
<reference evidence="11 12" key="1">
    <citation type="journal article" date="2017" name="Nat. Ecol. Evol.">
        <title>Scallop genome provides insights into evolution of bilaterian karyotype and development.</title>
        <authorList>
            <person name="Wang S."/>
            <person name="Zhang J."/>
            <person name="Jiao W."/>
            <person name="Li J."/>
            <person name="Xun X."/>
            <person name="Sun Y."/>
            <person name="Guo X."/>
            <person name="Huan P."/>
            <person name="Dong B."/>
            <person name="Zhang L."/>
            <person name="Hu X."/>
            <person name="Sun X."/>
            <person name="Wang J."/>
            <person name="Zhao C."/>
            <person name="Wang Y."/>
            <person name="Wang D."/>
            <person name="Huang X."/>
            <person name="Wang R."/>
            <person name="Lv J."/>
            <person name="Li Y."/>
            <person name="Zhang Z."/>
            <person name="Liu B."/>
            <person name="Lu W."/>
            <person name="Hui Y."/>
            <person name="Liang J."/>
            <person name="Zhou Z."/>
            <person name="Hou R."/>
            <person name="Li X."/>
            <person name="Liu Y."/>
            <person name="Li H."/>
            <person name="Ning X."/>
            <person name="Lin Y."/>
            <person name="Zhao L."/>
            <person name="Xing Q."/>
            <person name="Dou J."/>
            <person name="Li Y."/>
            <person name="Mao J."/>
            <person name="Guo H."/>
            <person name="Dou H."/>
            <person name="Li T."/>
            <person name="Mu C."/>
            <person name="Jiang W."/>
            <person name="Fu Q."/>
            <person name="Fu X."/>
            <person name="Miao Y."/>
            <person name="Liu J."/>
            <person name="Yu Q."/>
            <person name="Li R."/>
            <person name="Liao H."/>
            <person name="Li X."/>
            <person name="Kong Y."/>
            <person name="Jiang Z."/>
            <person name="Chourrout D."/>
            <person name="Li R."/>
            <person name="Bao Z."/>
        </authorList>
    </citation>
    <scope>NUCLEOTIDE SEQUENCE [LARGE SCALE GENOMIC DNA]</scope>
    <source>
        <strain evidence="11 12">PY_sf001</strain>
    </source>
</reference>
<proteinExistence type="predicted"/>
<evidence type="ECO:0000256" key="3">
    <source>
        <dbReference type="ARBA" id="ARBA00022771"/>
    </source>
</evidence>
<keyword evidence="11" id="KW-0648">Protein biosynthesis</keyword>
<feature type="region of interest" description="Disordered" evidence="9">
    <location>
        <begin position="531"/>
        <end position="1060"/>
    </location>
</feature>
<dbReference type="InterPro" id="IPR001965">
    <property type="entry name" value="Znf_PHD"/>
</dbReference>
<evidence type="ECO:0000256" key="8">
    <source>
        <dbReference type="PROSITE-ProRule" id="PRU00146"/>
    </source>
</evidence>